<dbReference type="RefSeq" id="XP_040670211.1">
    <property type="nucleotide sequence ID" value="XM_040808730.1"/>
</dbReference>
<reference evidence="2" key="1">
    <citation type="journal article" date="2017" name="Genome Biol.">
        <title>Comparative genomics reveals high biological diversity and specific adaptations in the industrially and medically important fungal genus Aspergillus.</title>
        <authorList>
            <person name="de Vries R.P."/>
            <person name="Riley R."/>
            <person name="Wiebenga A."/>
            <person name="Aguilar-Osorio G."/>
            <person name="Amillis S."/>
            <person name="Uchima C.A."/>
            <person name="Anderluh G."/>
            <person name="Asadollahi M."/>
            <person name="Askin M."/>
            <person name="Barry K."/>
            <person name="Battaglia E."/>
            <person name="Bayram O."/>
            <person name="Benocci T."/>
            <person name="Braus-Stromeyer S.A."/>
            <person name="Caldana C."/>
            <person name="Canovas D."/>
            <person name="Cerqueira G.C."/>
            <person name="Chen F."/>
            <person name="Chen W."/>
            <person name="Choi C."/>
            <person name="Clum A."/>
            <person name="Dos Santos R.A."/>
            <person name="Damasio A.R."/>
            <person name="Diallinas G."/>
            <person name="Emri T."/>
            <person name="Fekete E."/>
            <person name="Flipphi M."/>
            <person name="Freyberg S."/>
            <person name="Gallo A."/>
            <person name="Gournas C."/>
            <person name="Habgood R."/>
            <person name="Hainaut M."/>
            <person name="Harispe M.L."/>
            <person name="Henrissat B."/>
            <person name="Hilden K.S."/>
            <person name="Hope R."/>
            <person name="Hossain A."/>
            <person name="Karabika E."/>
            <person name="Karaffa L."/>
            <person name="Karanyi Z."/>
            <person name="Krasevec N."/>
            <person name="Kuo A."/>
            <person name="Kusch H."/>
            <person name="LaButti K."/>
            <person name="Lagendijk E.L."/>
            <person name="Lapidus A."/>
            <person name="Levasseur A."/>
            <person name="Lindquist E."/>
            <person name="Lipzen A."/>
            <person name="Logrieco A.F."/>
            <person name="MacCabe A."/>
            <person name="Maekelae M.R."/>
            <person name="Malavazi I."/>
            <person name="Melin P."/>
            <person name="Meyer V."/>
            <person name="Mielnichuk N."/>
            <person name="Miskei M."/>
            <person name="Molnar A.P."/>
            <person name="Mule G."/>
            <person name="Ngan C.Y."/>
            <person name="Orejas M."/>
            <person name="Orosz E."/>
            <person name="Ouedraogo J.P."/>
            <person name="Overkamp K.M."/>
            <person name="Park H.-S."/>
            <person name="Perrone G."/>
            <person name="Piumi F."/>
            <person name="Punt P.J."/>
            <person name="Ram A.F."/>
            <person name="Ramon A."/>
            <person name="Rauscher S."/>
            <person name="Record E."/>
            <person name="Riano-Pachon D.M."/>
            <person name="Robert V."/>
            <person name="Roehrig J."/>
            <person name="Ruller R."/>
            <person name="Salamov A."/>
            <person name="Salih N.S."/>
            <person name="Samson R.A."/>
            <person name="Sandor E."/>
            <person name="Sanguinetti M."/>
            <person name="Schuetze T."/>
            <person name="Sepcic K."/>
            <person name="Shelest E."/>
            <person name="Sherlock G."/>
            <person name="Sophianopoulou V."/>
            <person name="Squina F.M."/>
            <person name="Sun H."/>
            <person name="Susca A."/>
            <person name="Todd R.B."/>
            <person name="Tsang A."/>
            <person name="Unkles S.E."/>
            <person name="van de Wiele N."/>
            <person name="van Rossen-Uffink D."/>
            <person name="Oliveira J.V."/>
            <person name="Vesth T.C."/>
            <person name="Visser J."/>
            <person name="Yu J.-H."/>
            <person name="Zhou M."/>
            <person name="Andersen M.R."/>
            <person name="Archer D.B."/>
            <person name="Baker S.E."/>
            <person name="Benoit I."/>
            <person name="Brakhage A.A."/>
            <person name="Braus G.H."/>
            <person name="Fischer R."/>
            <person name="Frisvad J.C."/>
            <person name="Goldman G.H."/>
            <person name="Houbraken J."/>
            <person name="Oakley B."/>
            <person name="Pocsi I."/>
            <person name="Scazzocchio C."/>
            <person name="Seiboth B."/>
            <person name="vanKuyk P.A."/>
            <person name="Wortman J."/>
            <person name="Dyer P.S."/>
            <person name="Grigoriev I.V."/>
        </authorList>
    </citation>
    <scope>NUCLEOTIDE SEQUENCE [LARGE SCALE GENOMIC DNA]</scope>
    <source>
        <strain evidence="2">CBS 583.65</strain>
    </source>
</reference>
<accession>A0A1L9PSF1</accession>
<dbReference type="GeneID" id="63724241"/>
<dbReference type="STRING" id="1036611.A0A1L9PSF1"/>
<dbReference type="VEuPathDB" id="FungiDB:ASPVEDRAFT_172681"/>
<evidence type="ECO:0000313" key="2">
    <source>
        <dbReference type="Proteomes" id="UP000184073"/>
    </source>
</evidence>
<dbReference type="OrthoDB" id="5280464at2759"/>
<dbReference type="Proteomes" id="UP000184073">
    <property type="component" value="Unassembled WGS sequence"/>
</dbReference>
<sequence>MKSFDSLPQEIIALVLQNCDSFHQIRSLILTSKPIRSAWLSNQRPILWRIGQGEITGFSDGLIAVRATQIATGALLKGEFPPDPFPVSGLSGDANKPSLEELKQVQTLHQVVAYLEKSILSSDPDNFVSMPDDFDCKRDECARLKWKVWREEFHRAIYRNLAAGAILCRAYHAPIVSDDRPSDFLASFLEIMESDDDPYDVLEGWFSAAEQSYLSKVPLYSIRDYHRSDAVFKPLEDLFIEESRKREPFDPYGMVASDRSRKDQSLFKTFGEYVDIRNPESLDPDHAENLFYQILHFIAVVDEEPLQFLLDPSNTEVQSEEIPDDSPSTFAMFFGSFVPIKITVQDKTNIFGTLALPGLEARTVKESNYFGFQYMDSFLTKIWEVGGIPNCYEGDKRPPLPQFHFAEYMLRKYFCLRFADATYASSWDIFTHYGALFTNLGSHLWYDERGLFQSSDDPIPAFYYQDVFE</sequence>
<evidence type="ECO:0000313" key="1">
    <source>
        <dbReference type="EMBL" id="OJJ04449.1"/>
    </source>
</evidence>
<dbReference type="EMBL" id="KV878131">
    <property type="protein sequence ID" value="OJJ04449.1"/>
    <property type="molecule type" value="Genomic_DNA"/>
</dbReference>
<keyword evidence="2" id="KW-1185">Reference proteome</keyword>
<protein>
    <submittedName>
        <fullName evidence="1">Uncharacterized protein</fullName>
    </submittedName>
</protein>
<gene>
    <name evidence="1" type="ORF">ASPVEDRAFT_172681</name>
</gene>
<organism evidence="1 2">
    <name type="scientific">Aspergillus versicolor CBS 583.65</name>
    <dbReference type="NCBI Taxonomy" id="1036611"/>
    <lineage>
        <taxon>Eukaryota</taxon>
        <taxon>Fungi</taxon>
        <taxon>Dikarya</taxon>
        <taxon>Ascomycota</taxon>
        <taxon>Pezizomycotina</taxon>
        <taxon>Eurotiomycetes</taxon>
        <taxon>Eurotiomycetidae</taxon>
        <taxon>Eurotiales</taxon>
        <taxon>Aspergillaceae</taxon>
        <taxon>Aspergillus</taxon>
        <taxon>Aspergillus subgen. Nidulantes</taxon>
    </lineage>
</organism>
<name>A0A1L9PSF1_ASPVE</name>
<dbReference type="AlphaFoldDB" id="A0A1L9PSF1"/>
<proteinExistence type="predicted"/>